<comment type="caution">
    <text evidence="2">The sequence shown here is derived from an EMBL/GenBank/DDBJ whole genome shotgun (WGS) entry which is preliminary data.</text>
</comment>
<dbReference type="CDD" id="cd09917">
    <property type="entry name" value="F-box_SF"/>
    <property type="match status" value="1"/>
</dbReference>
<dbReference type="InterPro" id="IPR036047">
    <property type="entry name" value="F-box-like_dom_sf"/>
</dbReference>
<gene>
    <name evidence="2" type="ORF">B4U80_13777</name>
</gene>
<dbReference type="VEuPathDB" id="VectorBase:LDEU005895"/>
<dbReference type="EMBL" id="NCKV01003017">
    <property type="protein sequence ID" value="RWS26145.1"/>
    <property type="molecule type" value="Genomic_DNA"/>
</dbReference>
<name>A0A443SF63_9ACAR</name>
<dbReference type="InterPro" id="IPR001810">
    <property type="entry name" value="F-box_dom"/>
</dbReference>
<evidence type="ECO:0000313" key="3">
    <source>
        <dbReference type="Proteomes" id="UP000288716"/>
    </source>
</evidence>
<dbReference type="SMART" id="SM00256">
    <property type="entry name" value="FBOX"/>
    <property type="match status" value="1"/>
</dbReference>
<protein>
    <recommendedName>
        <fullName evidence="1">F-box domain-containing protein</fullName>
    </recommendedName>
</protein>
<organism evidence="2 3">
    <name type="scientific">Leptotrombidium deliense</name>
    <dbReference type="NCBI Taxonomy" id="299467"/>
    <lineage>
        <taxon>Eukaryota</taxon>
        <taxon>Metazoa</taxon>
        <taxon>Ecdysozoa</taxon>
        <taxon>Arthropoda</taxon>
        <taxon>Chelicerata</taxon>
        <taxon>Arachnida</taxon>
        <taxon>Acari</taxon>
        <taxon>Acariformes</taxon>
        <taxon>Trombidiformes</taxon>
        <taxon>Prostigmata</taxon>
        <taxon>Anystina</taxon>
        <taxon>Parasitengona</taxon>
        <taxon>Trombiculoidea</taxon>
        <taxon>Trombiculidae</taxon>
        <taxon>Leptotrombidium</taxon>
    </lineage>
</organism>
<proteinExistence type="predicted"/>
<dbReference type="Proteomes" id="UP000288716">
    <property type="component" value="Unassembled WGS sequence"/>
</dbReference>
<evidence type="ECO:0000259" key="1">
    <source>
        <dbReference type="PROSITE" id="PS50181"/>
    </source>
</evidence>
<dbReference type="AlphaFoldDB" id="A0A443SF63"/>
<evidence type="ECO:0000313" key="2">
    <source>
        <dbReference type="EMBL" id="RWS26145.1"/>
    </source>
</evidence>
<keyword evidence="3" id="KW-1185">Reference proteome</keyword>
<feature type="domain" description="F-box" evidence="1">
    <location>
        <begin position="4"/>
        <end position="38"/>
    </location>
</feature>
<dbReference type="PROSITE" id="PS50181">
    <property type="entry name" value="FBOX"/>
    <property type="match status" value="1"/>
</dbReference>
<dbReference type="Gene3D" id="1.20.1280.50">
    <property type="match status" value="1"/>
</dbReference>
<accession>A0A443SF63</accession>
<dbReference type="SUPFAM" id="SSF81383">
    <property type="entry name" value="F-box domain"/>
    <property type="match status" value="1"/>
</dbReference>
<reference evidence="2 3" key="1">
    <citation type="journal article" date="2018" name="Gigascience">
        <title>Genomes of trombidid mites reveal novel predicted allergens and laterally-transferred genes associated with secondary metabolism.</title>
        <authorList>
            <person name="Dong X."/>
            <person name="Chaisiri K."/>
            <person name="Xia D."/>
            <person name="Armstrong S.D."/>
            <person name="Fang Y."/>
            <person name="Donnelly M.J."/>
            <person name="Kadowaki T."/>
            <person name="McGarry J.W."/>
            <person name="Darby A.C."/>
            <person name="Makepeace B.L."/>
        </authorList>
    </citation>
    <scope>NUCLEOTIDE SEQUENCE [LARGE SCALE GENOMIC DNA]</scope>
    <source>
        <strain evidence="2">UoL-UT</strain>
    </source>
</reference>
<dbReference type="Pfam" id="PF00646">
    <property type="entry name" value="F-box"/>
    <property type="match status" value="1"/>
</dbReference>
<sequence>MIEPFPIQKFPNEIQVEVLSKLKEKELIACRLVSHIWKHHCDYLLKTQRTSLCVCRAIGGYRVRAMIIFLLDNVLRKDMTPEAHFTNQRRRNYYSKYDF</sequence>